<protein>
    <submittedName>
        <fullName evidence="2">Uncharacterized protein</fullName>
    </submittedName>
</protein>
<feature type="region of interest" description="Disordered" evidence="1">
    <location>
        <begin position="29"/>
        <end position="70"/>
    </location>
</feature>
<evidence type="ECO:0000313" key="2">
    <source>
        <dbReference type="EMBL" id="JAA70250.1"/>
    </source>
</evidence>
<reference evidence="2" key="1">
    <citation type="submission" date="2012-12" db="EMBL/GenBank/DDBJ databases">
        <title>Identification and characterization of a phenylalanine ammonia-lyase gene family in Isatis indigotica Fort.</title>
        <authorList>
            <person name="Liu Q."/>
            <person name="Chen J."/>
            <person name="Zhou X."/>
            <person name="Di P."/>
            <person name="Xiao Y."/>
            <person name="Xuan H."/>
            <person name="Zhang L."/>
            <person name="Chen W."/>
        </authorList>
    </citation>
    <scope>NUCLEOTIDE SEQUENCE</scope>
    <source>
        <tissue evidence="2">Salivary gland</tissue>
    </source>
</reference>
<proteinExistence type="evidence at transcript level"/>
<organism evidence="2">
    <name type="scientific">Ixodes ricinus</name>
    <name type="common">Common tick</name>
    <name type="synonym">Acarus ricinus</name>
    <dbReference type="NCBI Taxonomy" id="34613"/>
    <lineage>
        <taxon>Eukaryota</taxon>
        <taxon>Metazoa</taxon>
        <taxon>Ecdysozoa</taxon>
        <taxon>Arthropoda</taxon>
        <taxon>Chelicerata</taxon>
        <taxon>Arachnida</taxon>
        <taxon>Acari</taxon>
        <taxon>Parasitiformes</taxon>
        <taxon>Ixodida</taxon>
        <taxon>Ixodoidea</taxon>
        <taxon>Ixodidae</taxon>
        <taxon>Ixodinae</taxon>
        <taxon>Ixodes</taxon>
    </lineage>
</organism>
<evidence type="ECO:0000256" key="1">
    <source>
        <dbReference type="SAM" id="MobiDB-lite"/>
    </source>
</evidence>
<dbReference type="EMBL" id="GADI01003558">
    <property type="protein sequence ID" value="JAA70250.1"/>
    <property type="molecule type" value="mRNA"/>
</dbReference>
<feature type="compositionally biased region" description="Polar residues" evidence="1">
    <location>
        <begin position="29"/>
        <end position="43"/>
    </location>
</feature>
<sequence length="189" mass="19861">MSTAGSAARILSRAGDLAPVASIVERNASATSTSDAVLTGTTLDDNRHRGTGARNSLQEQPEGFHRGTSTDQATAAAECYSSTANTCDILLANTSSNDVYGANKERPRCSSSSQTCTSTMSRGTRTPLWGVSKGMQTEQPCNTYTGIRATTTCSDLLHHDACPDAQSVLAVAGQNPLEDETCFRTCSRS</sequence>
<name>A0A0K8RGI8_IXORI</name>
<dbReference type="AlphaFoldDB" id="A0A0K8RGI8"/>
<accession>A0A0K8RGI8</accession>